<proteinExistence type="inferred from homology"/>
<dbReference type="InterPro" id="IPR013154">
    <property type="entry name" value="ADH-like_N"/>
</dbReference>
<evidence type="ECO:0000256" key="12">
    <source>
        <dbReference type="ARBA" id="ARBA00048843"/>
    </source>
</evidence>
<dbReference type="PANTHER" id="PTHR43981">
    <property type="entry name" value="ENOYL-[ACYL-CARRIER-PROTEIN] REDUCTASE, MITOCHONDRIAL"/>
    <property type="match status" value="1"/>
</dbReference>
<dbReference type="GO" id="GO:0006633">
    <property type="term" value="P:fatty acid biosynthetic process"/>
    <property type="evidence" value="ECO:0007669"/>
    <property type="project" value="UniProtKB-KW"/>
</dbReference>
<dbReference type="EC" id="1.3.1.104" evidence="11"/>
<evidence type="ECO:0000256" key="10">
    <source>
        <dbReference type="ARBA" id="ARBA00023160"/>
    </source>
</evidence>
<evidence type="ECO:0000256" key="2">
    <source>
        <dbReference type="ARBA" id="ARBA00010371"/>
    </source>
</evidence>
<keyword evidence="10" id="KW-0275">Fatty acid biosynthesis</keyword>
<comment type="catalytic activity">
    <reaction evidence="12">
        <text>a 2,3-saturated acyl-[ACP] + NADP(+) = a (2E)-enoyl-[ACP] + NADPH + H(+)</text>
        <dbReference type="Rhea" id="RHEA:22564"/>
        <dbReference type="Rhea" id="RHEA-COMP:9925"/>
        <dbReference type="Rhea" id="RHEA-COMP:9926"/>
        <dbReference type="ChEBI" id="CHEBI:15378"/>
        <dbReference type="ChEBI" id="CHEBI:57783"/>
        <dbReference type="ChEBI" id="CHEBI:58349"/>
        <dbReference type="ChEBI" id="CHEBI:78784"/>
        <dbReference type="ChEBI" id="CHEBI:78785"/>
        <dbReference type="EC" id="1.3.1.104"/>
    </reaction>
</comment>
<keyword evidence="5" id="KW-0521">NADP</keyword>
<dbReference type="GO" id="GO:0005739">
    <property type="term" value="C:mitochondrion"/>
    <property type="evidence" value="ECO:0007669"/>
    <property type="project" value="UniProtKB-SubCell"/>
</dbReference>
<dbReference type="InterPro" id="IPR036291">
    <property type="entry name" value="NAD(P)-bd_dom_sf"/>
</dbReference>
<dbReference type="PANTHER" id="PTHR43981:SF2">
    <property type="entry name" value="ENOYL-[ACYL-CARRIER-PROTEIN] REDUCTASE, MITOCHONDRIAL"/>
    <property type="match status" value="1"/>
</dbReference>
<evidence type="ECO:0000313" key="14">
    <source>
        <dbReference type="EMBL" id="TFK45737.1"/>
    </source>
</evidence>
<keyword evidence="3" id="KW-0444">Lipid biosynthesis</keyword>
<keyword evidence="15" id="KW-1185">Reference proteome</keyword>
<dbReference type="Pfam" id="PF00107">
    <property type="entry name" value="ADH_zinc_N"/>
    <property type="match status" value="1"/>
</dbReference>
<dbReference type="EMBL" id="ML213537">
    <property type="protein sequence ID" value="TFK45737.1"/>
    <property type="molecule type" value="Genomic_DNA"/>
</dbReference>
<dbReference type="OrthoDB" id="7482721at2759"/>
<dbReference type="Pfam" id="PF08240">
    <property type="entry name" value="ADH_N"/>
    <property type="match status" value="1"/>
</dbReference>
<keyword evidence="4" id="KW-0276">Fatty acid metabolism</keyword>
<organism evidence="14 15">
    <name type="scientific">Heliocybe sulcata</name>
    <dbReference type="NCBI Taxonomy" id="5364"/>
    <lineage>
        <taxon>Eukaryota</taxon>
        <taxon>Fungi</taxon>
        <taxon>Dikarya</taxon>
        <taxon>Basidiomycota</taxon>
        <taxon>Agaricomycotina</taxon>
        <taxon>Agaricomycetes</taxon>
        <taxon>Gloeophyllales</taxon>
        <taxon>Gloeophyllaceae</taxon>
        <taxon>Heliocybe</taxon>
    </lineage>
</organism>
<dbReference type="AlphaFoldDB" id="A0A5C3MLH9"/>
<dbReference type="SMART" id="SM00829">
    <property type="entry name" value="PKS_ER"/>
    <property type="match status" value="1"/>
</dbReference>
<dbReference type="SUPFAM" id="SSF50129">
    <property type="entry name" value="GroES-like"/>
    <property type="match status" value="1"/>
</dbReference>
<evidence type="ECO:0000256" key="9">
    <source>
        <dbReference type="ARBA" id="ARBA00023128"/>
    </source>
</evidence>
<sequence length="391" mass="43183">MFRTINASTRLSCPLRPAPWNAFAKRSFSTTSYVFAQRAVKYETNGEPSSVISTITYPDLPAPSPDSVNIKFLLSPINPADVNVIQGVYPANKTAQQLLPEAQIFVAGNEGVAVVQQAGSDAGLAEGDWVIMAKQQAGTWASASCVTARDVIKVPKEIGEVHAATITVNPPTAYNMLRDFVDLKEGDWVLQNGANSAVGEAVIQIAAHRKLRTINFVRNRHNIDDVKQHLQSLGATHVFTYDDLSSKERLKHIKSLTKGKDPRLFLNCVSGKDTTTMLRLLGSDATVVSYGAMSKQPLSIPTSYFIFKDLKCTGFWQSRWYNTHTREERVTVMNEIVKVIREGKLREPEHEIVTIPGSASEEEATTMVREVMKRVEAGAGRKVLLRVEEVP</sequence>
<evidence type="ECO:0000256" key="5">
    <source>
        <dbReference type="ARBA" id="ARBA00022857"/>
    </source>
</evidence>
<dbReference type="InterPro" id="IPR011032">
    <property type="entry name" value="GroES-like_sf"/>
</dbReference>
<reference evidence="14 15" key="1">
    <citation type="journal article" date="2019" name="Nat. Ecol. Evol.">
        <title>Megaphylogeny resolves global patterns of mushroom evolution.</title>
        <authorList>
            <person name="Varga T."/>
            <person name="Krizsan K."/>
            <person name="Foldi C."/>
            <person name="Dima B."/>
            <person name="Sanchez-Garcia M."/>
            <person name="Sanchez-Ramirez S."/>
            <person name="Szollosi G.J."/>
            <person name="Szarkandi J.G."/>
            <person name="Papp V."/>
            <person name="Albert L."/>
            <person name="Andreopoulos W."/>
            <person name="Angelini C."/>
            <person name="Antonin V."/>
            <person name="Barry K.W."/>
            <person name="Bougher N.L."/>
            <person name="Buchanan P."/>
            <person name="Buyck B."/>
            <person name="Bense V."/>
            <person name="Catcheside P."/>
            <person name="Chovatia M."/>
            <person name="Cooper J."/>
            <person name="Damon W."/>
            <person name="Desjardin D."/>
            <person name="Finy P."/>
            <person name="Geml J."/>
            <person name="Haridas S."/>
            <person name="Hughes K."/>
            <person name="Justo A."/>
            <person name="Karasinski D."/>
            <person name="Kautmanova I."/>
            <person name="Kiss B."/>
            <person name="Kocsube S."/>
            <person name="Kotiranta H."/>
            <person name="LaButti K.M."/>
            <person name="Lechner B.E."/>
            <person name="Liimatainen K."/>
            <person name="Lipzen A."/>
            <person name="Lukacs Z."/>
            <person name="Mihaltcheva S."/>
            <person name="Morgado L.N."/>
            <person name="Niskanen T."/>
            <person name="Noordeloos M.E."/>
            <person name="Ohm R.A."/>
            <person name="Ortiz-Santana B."/>
            <person name="Ovrebo C."/>
            <person name="Racz N."/>
            <person name="Riley R."/>
            <person name="Savchenko A."/>
            <person name="Shiryaev A."/>
            <person name="Soop K."/>
            <person name="Spirin V."/>
            <person name="Szebenyi C."/>
            <person name="Tomsovsky M."/>
            <person name="Tulloss R.E."/>
            <person name="Uehling J."/>
            <person name="Grigoriev I.V."/>
            <person name="Vagvolgyi C."/>
            <person name="Papp T."/>
            <person name="Martin F.M."/>
            <person name="Miettinen O."/>
            <person name="Hibbett D.S."/>
            <person name="Nagy L.G."/>
        </authorList>
    </citation>
    <scope>NUCLEOTIDE SEQUENCE [LARGE SCALE GENOMIC DNA]</scope>
    <source>
        <strain evidence="14 15">OMC1185</strain>
    </source>
</reference>
<dbReference type="InterPro" id="IPR013149">
    <property type="entry name" value="ADH-like_C"/>
</dbReference>
<dbReference type="SUPFAM" id="SSF51735">
    <property type="entry name" value="NAD(P)-binding Rossmann-fold domains"/>
    <property type="match status" value="1"/>
</dbReference>
<comment type="subcellular location">
    <subcellularLocation>
        <location evidence="1">Mitochondrion</location>
    </subcellularLocation>
</comment>
<keyword evidence="8" id="KW-0443">Lipid metabolism</keyword>
<dbReference type="FunFam" id="3.40.50.720:FF:000112">
    <property type="entry name" value="Enoyl-[acyl-carrier-protein] reductase 1, mitochondrial"/>
    <property type="match status" value="1"/>
</dbReference>
<keyword evidence="7" id="KW-0560">Oxidoreductase</keyword>
<evidence type="ECO:0000313" key="15">
    <source>
        <dbReference type="Proteomes" id="UP000305948"/>
    </source>
</evidence>
<feature type="domain" description="Enoyl reductase (ER)" evidence="13">
    <location>
        <begin position="50"/>
        <end position="385"/>
    </location>
</feature>
<keyword evidence="6" id="KW-0809">Transit peptide</keyword>
<dbReference type="Gene3D" id="3.40.50.720">
    <property type="entry name" value="NAD(P)-binding Rossmann-like Domain"/>
    <property type="match status" value="1"/>
</dbReference>
<dbReference type="CDD" id="cd08290">
    <property type="entry name" value="ETR"/>
    <property type="match status" value="1"/>
</dbReference>
<evidence type="ECO:0000256" key="3">
    <source>
        <dbReference type="ARBA" id="ARBA00022516"/>
    </source>
</evidence>
<evidence type="ECO:0000256" key="7">
    <source>
        <dbReference type="ARBA" id="ARBA00023002"/>
    </source>
</evidence>
<evidence type="ECO:0000256" key="11">
    <source>
        <dbReference type="ARBA" id="ARBA00038963"/>
    </source>
</evidence>
<comment type="similarity">
    <text evidence="2">Belongs to the zinc-containing alcohol dehydrogenase family. Quinone oxidoreductase subfamily.</text>
</comment>
<dbReference type="Gene3D" id="3.90.180.10">
    <property type="entry name" value="Medium-chain alcohol dehydrogenases, catalytic domain"/>
    <property type="match status" value="1"/>
</dbReference>
<dbReference type="InterPro" id="IPR051034">
    <property type="entry name" value="Mito_Enoyl-ACP_Reductase"/>
</dbReference>
<dbReference type="Proteomes" id="UP000305948">
    <property type="component" value="Unassembled WGS sequence"/>
</dbReference>
<accession>A0A5C3MLH9</accession>
<dbReference type="STRING" id="5364.A0A5C3MLH9"/>
<evidence type="ECO:0000256" key="6">
    <source>
        <dbReference type="ARBA" id="ARBA00022946"/>
    </source>
</evidence>
<evidence type="ECO:0000259" key="13">
    <source>
        <dbReference type="SMART" id="SM00829"/>
    </source>
</evidence>
<name>A0A5C3MLH9_9AGAM</name>
<evidence type="ECO:0000256" key="1">
    <source>
        <dbReference type="ARBA" id="ARBA00004173"/>
    </source>
</evidence>
<dbReference type="InterPro" id="IPR020843">
    <property type="entry name" value="ER"/>
</dbReference>
<evidence type="ECO:0000256" key="4">
    <source>
        <dbReference type="ARBA" id="ARBA00022832"/>
    </source>
</evidence>
<keyword evidence="9" id="KW-0496">Mitochondrion</keyword>
<protein>
    <recommendedName>
        <fullName evidence="11">enoyl-[acyl-carrier-protein] reductase</fullName>
        <ecNumber evidence="11">1.3.1.104</ecNumber>
    </recommendedName>
</protein>
<gene>
    <name evidence="14" type="ORF">OE88DRAFT_1740009</name>
</gene>
<dbReference type="GO" id="GO:0141148">
    <property type="term" value="F:enoyl-[acyl-carrier-protein] reductase (NADPH) activity"/>
    <property type="evidence" value="ECO:0007669"/>
    <property type="project" value="UniProtKB-EC"/>
</dbReference>
<evidence type="ECO:0000256" key="8">
    <source>
        <dbReference type="ARBA" id="ARBA00023098"/>
    </source>
</evidence>